<dbReference type="GO" id="GO:0012505">
    <property type="term" value="C:endomembrane system"/>
    <property type="evidence" value="ECO:0007669"/>
    <property type="project" value="UniProtKB-SubCell"/>
</dbReference>
<keyword evidence="2 5" id="KW-0812">Transmembrane</keyword>
<dbReference type="EMBL" id="FLRA01000012">
    <property type="protein sequence ID" value="SBT17620.1"/>
    <property type="molecule type" value="Genomic_DNA"/>
</dbReference>
<accession>A0A1C3JRE6</accession>
<keyword evidence="6" id="KW-0808">Transferase</keyword>
<dbReference type="InterPro" id="IPR007318">
    <property type="entry name" value="Phopholipid_MeTrfase"/>
</dbReference>
<feature type="transmembrane region" description="Helical" evidence="5">
    <location>
        <begin position="147"/>
        <end position="179"/>
    </location>
</feature>
<feature type="transmembrane region" description="Helical" evidence="5">
    <location>
        <begin position="55"/>
        <end position="77"/>
    </location>
</feature>
<dbReference type="PANTHER" id="PTHR12714:SF9">
    <property type="entry name" value="PROTEIN-S-ISOPRENYLCYSTEINE O-METHYLTRANSFERASE"/>
    <property type="match status" value="1"/>
</dbReference>
<dbReference type="GO" id="GO:0008168">
    <property type="term" value="F:methyltransferase activity"/>
    <property type="evidence" value="ECO:0007669"/>
    <property type="project" value="UniProtKB-KW"/>
</dbReference>
<keyword evidence="6" id="KW-0489">Methyltransferase</keyword>
<reference evidence="6 9" key="2">
    <citation type="submission" date="2016-06" db="EMBL/GenBank/DDBJ databases">
        <authorList>
            <person name="Kjaerup R.B."/>
            <person name="Dalgaard T.S."/>
            <person name="Juul-Madsen H.R."/>
        </authorList>
    </citation>
    <scope>NUCLEOTIDE SEQUENCE [LARGE SCALE GENOMIC DNA]</scope>
    <source>
        <strain evidence="6 9">CECT 5115</strain>
    </source>
</reference>
<evidence type="ECO:0000256" key="1">
    <source>
        <dbReference type="ARBA" id="ARBA00004127"/>
    </source>
</evidence>
<name>A0A1C3JRE6_9GAMM</name>
<feature type="transmembrane region" description="Helical" evidence="5">
    <location>
        <begin position="16"/>
        <end position="35"/>
    </location>
</feature>
<dbReference type="OrthoDB" id="9811969at2"/>
<keyword evidence="8" id="KW-1185">Reference proteome</keyword>
<dbReference type="AlphaFoldDB" id="A0A1C3JRE6"/>
<evidence type="ECO:0000313" key="6">
    <source>
        <dbReference type="EMBL" id="SBT17620.1"/>
    </source>
</evidence>
<dbReference type="EMBL" id="FLRB01000005">
    <property type="protein sequence ID" value="SBT19946.1"/>
    <property type="molecule type" value="Genomic_DNA"/>
</dbReference>
<keyword evidence="4 5" id="KW-0472">Membrane</keyword>
<dbReference type="Pfam" id="PF04191">
    <property type="entry name" value="PEMT"/>
    <property type="match status" value="1"/>
</dbReference>
<evidence type="ECO:0000256" key="2">
    <source>
        <dbReference type="ARBA" id="ARBA00022692"/>
    </source>
</evidence>
<feature type="transmembrane region" description="Helical" evidence="5">
    <location>
        <begin position="84"/>
        <end position="113"/>
    </location>
</feature>
<dbReference type="RefSeq" id="WP_067034962.1">
    <property type="nucleotide sequence ID" value="NZ_FLRA01000012.1"/>
</dbReference>
<evidence type="ECO:0000313" key="9">
    <source>
        <dbReference type="Proteomes" id="UP000092871"/>
    </source>
</evidence>
<gene>
    <name evidence="6" type="ORF">MGA5115_01736</name>
    <name evidence="7" type="ORF">MGA5116_00529</name>
</gene>
<sequence>MNIFTSPDVIQEFTRVYLAIFYTVVALFYTVRIITLKRSTGMERVYHGPFMSPNWWHHKVFGVFRVTIWMVCLVRWLSPSTDSYLGIFPAISSSWSLMLGDILLTFGFAWTLWTHFSLGRQWTSGISQIGPTKLVTQGVYHYSRNPIYIGVLVSQFGFVLALPSWFSVLCFAIGVTTILRQTREEERHLAQIFPKEYPVYQAQVPRWL</sequence>
<comment type="subcellular location">
    <subcellularLocation>
        <location evidence="1">Endomembrane system</location>
        <topology evidence="1">Multi-pass membrane protein</topology>
    </subcellularLocation>
</comment>
<dbReference type="Gene3D" id="1.20.120.1630">
    <property type="match status" value="1"/>
</dbReference>
<reference evidence="7 8" key="1">
    <citation type="submission" date="2016-06" db="EMBL/GenBank/DDBJ databases">
        <authorList>
            <person name="Rodrigo-Torres L."/>
            <person name="Arahal D.R."/>
        </authorList>
    </citation>
    <scope>NUCLEOTIDE SEQUENCE [LARGE SCALE GENOMIC DNA]</scope>
    <source>
        <strain evidence="7 8">CECT 5116</strain>
    </source>
</reference>
<evidence type="ECO:0000256" key="5">
    <source>
        <dbReference type="SAM" id="Phobius"/>
    </source>
</evidence>
<dbReference type="PANTHER" id="PTHR12714">
    <property type="entry name" value="PROTEIN-S ISOPRENYLCYSTEINE O-METHYLTRANSFERASE"/>
    <property type="match status" value="1"/>
</dbReference>
<dbReference type="Proteomes" id="UP000092871">
    <property type="component" value="Unassembled WGS sequence"/>
</dbReference>
<evidence type="ECO:0000256" key="4">
    <source>
        <dbReference type="ARBA" id="ARBA00023136"/>
    </source>
</evidence>
<dbReference type="GO" id="GO:0032259">
    <property type="term" value="P:methylation"/>
    <property type="evidence" value="ECO:0007669"/>
    <property type="project" value="UniProtKB-KW"/>
</dbReference>
<evidence type="ECO:0000313" key="8">
    <source>
        <dbReference type="Proteomes" id="UP000092840"/>
    </source>
</evidence>
<evidence type="ECO:0000313" key="7">
    <source>
        <dbReference type="EMBL" id="SBT19946.1"/>
    </source>
</evidence>
<dbReference type="Proteomes" id="UP000092840">
    <property type="component" value="Unassembled WGS sequence"/>
</dbReference>
<protein>
    <submittedName>
        <fullName evidence="6">Isoprenylcysteine carboxyl methyltransferase (ICMT) family protein</fullName>
    </submittedName>
</protein>
<proteinExistence type="predicted"/>
<organism evidence="6 9">
    <name type="scientific">Marinomonas gallaica</name>
    <dbReference type="NCBI Taxonomy" id="1806667"/>
    <lineage>
        <taxon>Bacteria</taxon>
        <taxon>Pseudomonadati</taxon>
        <taxon>Pseudomonadota</taxon>
        <taxon>Gammaproteobacteria</taxon>
        <taxon>Oceanospirillales</taxon>
        <taxon>Oceanospirillaceae</taxon>
        <taxon>Marinomonas</taxon>
    </lineage>
</organism>
<evidence type="ECO:0000256" key="3">
    <source>
        <dbReference type="ARBA" id="ARBA00022989"/>
    </source>
</evidence>
<keyword evidence="3 5" id="KW-1133">Transmembrane helix</keyword>